<feature type="region of interest" description="Disordered" evidence="1">
    <location>
        <begin position="1"/>
        <end position="22"/>
    </location>
</feature>
<dbReference type="InterPro" id="IPR020288">
    <property type="entry name" value="Sheath_initiator"/>
</dbReference>
<reference evidence="2 3" key="1">
    <citation type="submission" date="2017-05" db="EMBL/GenBank/DDBJ databases">
        <title>Functional genome analysis of Paenibacillus pasadenensis strain R16: insights on endophytic life style and antifungal activity.</title>
        <authorList>
            <person name="Passera A."/>
            <person name="Marcolungo L."/>
            <person name="Casati P."/>
            <person name="Brasca M."/>
            <person name="Quaglino F."/>
            <person name="Delledonne M."/>
        </authorList>
    </citation>
    <scope>NUCLEOTIDE SEQUENCE [LARGE SCALE GENOMIC DNA]</scope>
    <source>
        <strain evidence="2 3">R16</strain>
    </source>
</reference>
<evidence type="ECO:0000313" key="3">
    <source>
        <dbReference type="Proteomes" id="UP000234789"/>
    </source>
</evidence>
<dbReference type="Gene3D" id="3.10.450.40">
    <property type="match status" value="1"/>
</dbReference>
<evidence type="ECO:0000256" key="1">
    <source>
        <dbReference type="SAM" id="MobiDB-lite"/>
    </source>
</evidence>
<sequence>MALSPLKPRSSAASAAPPAPRPSRTYALDFAGGQLENWLIDGEEALRQAVEKALRTARFRYLACDWSYGSELERLIGEDLTPELMRSEVPRVIREALLADDRVLDVVDFALDSQGDRLSARFAVVHKDGLLQQEVTLLV</sequence>
<gene>
    <name evidence="2" type="ORF">B8V81_3922</name>
</gene>
<proteinExistence type="predicted"/>
<dbReference type="RefSeq" id="WP_028599622.1">
    <property type="nucleotide sequence ID" value="NZ_BIMM01000002.1"/>
</dbReference>
<feature type="compositionally biased region" description="Low complexity" evidence="1">
    <location>
        <begin position="1"/>
        <end position="16"/>
    </location>
</feature>
<comment type="caution">
    <text evidence="2">The sequence shown here is derived from an EMBL/GenBank/DDBJ whole genome shotgun (WGS) entry which is preliminary data.</text>
</comment>
<protein>
    <submittedName>
        <fullName evidence="2">Phage-like element PBSX protein xkdS</fullName>
    </submittedName>
</protein>
<accession>A0A2N5N569</accession>
<keyword evidence="3" id="KW-1185">Reference proteome</keyword>
<dbReference type="Proteomes" id="UP000234789">
    <property type="component" value="Unassembled WGS sequence"/>
</dbReference>
<organism evidence="2 3">
    <name type="scientific">Paenibacillus pasadenensis</name>
    <dbReference type="NCBI Taxonomy" id="217090"/>
    <lineage>
        <taxon>Bacteria</taxon>
        <taxon>Bacillati</taxon>
        <taxon>Bacillota</taxon>
        <taxon>Bacilli</taxon>
        <taxon>Bacillales</taxon>
        <taxon>Paenibacillaceae</taxon>
        <taxon>Paenibacillus</taxon>
    </lineage>
</organism>
<evidence type="ECO:0000313" key="2">
    <source>
        <dbReference type="EMBL" id="PLT45491.1"/>
    </source>
</evidence>
<dbReference type="OrthoDB" id="89089at2"/>
<dbReference type="AlphaFoldDB" id="A0A2N5N569"/>
<dbReference type="SUPFAM" id="SSF160719">
    <property type="entry name" value="gpW/gp25-like"/>
    <property type="match status" value="1"/>
</dbReference>
<name>A0A2N5N569_9BACL</name>
<dbReference type="Pfam" id="PF10934">
    <property type="entry name" value="Sheath_initiator"/>
    <property type="match status" value="1"/>
</dbReference>
<dbReference type="EMBL" id="NFEZ01000004">
    <property type="protein sequence ID" value="PLT45491.1"/>
    <property type="molecule type" value="Genomic_DNA"/>
</dbReference>